<reference evidence="2" key="1">
    <citation type="journal article" date="2019" name="Int. J. Syst. Evol. Microbiol.">
        <title>The Global Catalogue of Microorganisms (GCM) 10K type strain sequencing project: providing services to taxonomists for standard genome sequencing and annotation.</title>
        <authorList>
            <consortium name="The Broad Institute Genomics Platform"/>
            <consortium name="The Broad Institute Genome Sequencing Center for Infectious Disease"/>
            <person name="Wu L."/>
            <person name="Ma J."/>
        </authorList>
    </citation>
    <scope>NUCLEOTIDE SEQUENCE [LARGE SCALE GENOMIC DNA]</scope>
    <source>
        <strain evidence="2">JCM 13378</strain>
    </source>
</reference>
<evidence type="ECO:0000313" key="2">
    <source>
        <dbReference type="Proteomes" id="UP001501757"/>
    </source>
</evidence>
<keyword evidence="2" id="KW-1185">Reference proteome</keyword>
<dbReference type="EMBL" id="BAAAEI010000006">
    <property type="protein sequence ID" value="GAA0350937.1"/>
    <property type="molecule type" value="Genomic_DNA"/>
</dbReference>
<gene>
    <name evidence="1" type="ORF">GCM10009092_14160</name>
</gene>
<accession>A0ABP3GSP1</accession>
<sequence length="126" mass="14137">MHKLTGFLILFSSPNLLQAAEYHIQAKIYDNDKLIGSPALIVKANKQASIVVEGSYSLDLTLTEAEEQSLNLYTNIKYQTEKYEREISPSFTLSYGNEAQFSADGKVFKFVVNNPDNKKSLNQPSL</sequence>
<dbReference type="RefSeq" id="WP_343843454.1">
    <property type="nucleotide sequence ID" value="NZ_BAAAEI010000006.1"/>
</dbReference>
<evidence type="ECO:0000313" key="1">
    <source>
        <dbReference type="EMBL" id="GAA0350937.1"/>
    </source>
</evidence>
<name>A0ABP3GSP1_9ALTE</name>
<dbReference type="Proteomes" id="UP001501757">
    <property type="component" value="Unassembled WGS sequence"/>
</dbReference>
<protein>
    <submittedName>
        <fullName evidence="1">Uncharacterized protein</fullName>
    </submittedName>
</protein>
<comment type="caution">
    <text evidence="1">The sequence shown here is derived from an EMBL/GenBank/DDBJ whole genome shotgun (WGS) entry which is preliminary data.</text>
</comment>
<proteinExistence type="predicted"/>
<organism evidence="1 2">
    <name type="scientific">Bowmanella denitrificans</name>
    <dbReference type="NCBI Taxonomy" id="366582"/>
    <lineage>
        <taxon>Bacteria</taxon>
        <taxon>Pseudomonadati</taxon>
        <taxon>Pseudomonadota</taxon>
        <taxon>Gammaproteobacteria</taxon>
        <taxon>Alteromonadales</taxon>
        <taxon>Alteromonadaceae</taxon>
        <taxon>Bowmanella</taxon>
    </lineage>
</organism>